<organism evidence="1 2">
    <name type="scientific">Moumouvirus goulette</name>
    <dbReference type="NCBI Taxonomy" id="1247379"/>
    <lineage>
        <taxon>Viruses</taxon>
        <taxon>Varidnaviria</taxon>
        <taxon>Bamfordvirae</taxon>
        <taxon>Nucleocytoviricota</taxon>
        <taxon>Megaviricetes</taxon>
        <taxon>Imitervirales</taxon>
        <taxon>Mimiviridae</taxon>
        <taxon>Megamimivirinae</taxon>
        <taxon>Moumouvirus</taxon>
        <taxon>Moumouvirus goulettemassiliense</taxon>
    </lineage>
</organism>
<dbReference type="EMBL" id="KC008572">
    <property type="protein sequence ID" value="AGF84839.1"/>
    <property type="molecule type" value="Genomic_DNA"/>
</dbReference>
<protein>
    <submittedName>
        <fullName evidence="1">Uncharacterized protein</fullName>
    </submittedName>
</protein>
<dbReference type="Proteomes" id="UP000241071">
    <property type="component" value="Segment"/>
</dbReference>
<proteinExistence type="predicted"/>
<evidence type="ECO:0000313" key="2">
    <source>
        <dbReference type="Proteomes" id="UP000241071"/>
    </source>
</evidence>
<sequence>MKKFNQYYKPSHNGKSKIYHKPFQRKKSEYKINKQVNRQIEIKGKKPQDSNLILYDDKVKESFLTPNGWIIADFITPKNYNTWYLLESKFSEYVNFLNT</sequence>
<keyword evidence="2" id="KW-1185">Reference proteome</keyword>
<name>M1PAE6_9VIRU</name>
<reference evidence="1 2" key="1">
    <citation type="submission" date="2012-10" db="EMBL/GenBank/DDBJ databases">
        <title>Complete genome sequence of Moumouvirus goulette.</title>
        <authorList>
            <person name="Fournous G."/>
            <person name="Bougalmi M."/>
            <person name="Colson P."/>
        </authorList>
    </citation>
    <scope>NUCLEOTIDE SEQUENCE [LARGE SCALE GENOMIC DNA]</scope>
</reference>
<evidence type="ECO:0000313" key="1">
    <source>
        <dbReference type="EMBL" id="AGF84839.1"/>
    </source>
</evidence>
<accession>M1PAE6</accession>
<gene>
    <name evidence="1" type="ORF">glt_00030</name>
</gene>